<dbReference type="Proteomes" id="UP001213039">
    <property type="component" value="Chromosome"/>
</dbReference>
<sequence>MNPIIKRLKEKQQQDKRKLKIYTILDNVISFSIIILNISSIAIAIYALVKLIMIAQKDPKTTHSASFVLLIVFAALLVFSFFLTIALSIYKQNSNTAEYQKILNTLYYVQDKFIAKKLTEDQLNQILDALWEKASMKRKLAIKNAIQSDLKTSNKAVK</sequence>
<evidence type="ECO:0000313" key="1">
    <source>
        <dbReference type="EMBL" id="WBP84112.1"/>
    </source>
</evidence>
<organism evidence="1 2">
    <name type="scientific">Mycoplasmopsis edwardii</name>
    <dbReference type="NCBI Taxonomy" id="53558"/>
    <lineage>
        <taxon>Bacteria</taxon>
        <taxon>Bacillati</taxon>
        <taxon>Mycoplasmatota</taxon>
        <taxon>Mycoplasmoidales</taxon>
        <taxon>Metamycoplasmataceae</taxon>
        <taxon>Mycoplasmopsis</taxon>
    </lineage>
</organism>
<dbReference type="EMBL" id="CP114370">
    <property type="protein sequence ID" value="WBP84112.1"/>
    <property type="molecule type" value="Genomic_DNA"/>
</dbReference>
<evidence type="ECO:0000313" key="2">
    <source>
        <dbReference type="Proteomes" id="UP001213039"/>
    </source>
</evidence>
<accession>A0ACD4PHH9</accession>
<reference evidence="1" key="1">
    <citation type="submission" date="2022-12" db="EMBL/GenBank/DDBJ databases">
        <authorList>
            <consortium name="Asia Pacific Centre for Animal Health"/>
            <person name="Klose S.M."/>
            <person name="Legione A.R."/>
            <person name="Monotti I."/>
            <person name="Bushell R."/>
            <person name="Marenda M.S."/>
            <person name="Sugiyama T."/>
            <person name="Browning G.F."/>
            <person name="Vaz P.K."/>
        </authorList>
    </citation>
    <scope>NUCLEOTIDE SEQUENCE</scope>
    <source>
        <strain evidence="1">Felid995</strain>
    </source>
</reference>
<protein>
    <submittedName>
        <fullName evidence="1">Uncharacterized protein</fullName>
    </submittedName>
</protein>
<proteinExistence type="predicted"/>
<name>A0ACD4PHH9_9BACT</name>
<keyword evidence="2" id="KW-1185">Reference proteome</keyword>
<gene>
    <name evidence="1" type="ORF">Me_995_000062</name>
</gene>